<reference evidence="2" key="1">
    <citation type="submission" date="2021-02" db="EMBL/GenBank/DDBJ databases">
        <authorList>
            <person name="Dougan E. K."/>
            <person name="Rhodes N."/>
            <person name="Thang M."/>
            <person name="Chan C."/>
        </authorList>
    </citation>
    <scope>NUCLEOTIDE SEQUENCE</scope>
</reference>
<evidence type="ECO:0000313" key="2">
    <source>
        <dbReference type="EMBL" id="CAE7932452.1"/>
    </source>
</evidence>
<keyword evidence="1" id="KW-0472">Membrane</keyword>
<evidence type="ECO:0000256" key="1">
    <source>
        <dbReference type="SAM" id="Phobius"/>
    </source>
</evidence>
<name>A0A813C3G8_9DINO</name>
<dbReference type="Proteomes" id="UP000601435">
    <property type="component" value="Unassembled WGS sequence"/>
</dbReference>
<accession>A0A813C3G8</accession>
<protein>
    <submittedName>
        <fullName evidence="2">Uncharacterized protein</fullName>
    </submittedName>
</protein>
<evidence type="ECO:0000313" key="3">
    <source>
        <dbReference type="Proteomes" id="UP000601435"/>
    </source>
</evidence>
<feature type="transmembrane region" description="Helical" evidence="1">
    <location>
        <begin position="29"/>
        <end position="46"/>
    </location>
</feature>
<keyword evidence="1" id="KW-0812">Transmembrane</keyword>
<dbReference type="AlphaFoldDB" id="A0A813C3G8"/>
<proteinExistence type="predicted"/>
<dbReference type="OrthoDB" id="418893at2759"/>
<keyword evidence="1" id="KW-1133">Transmembrane helix</keyword>
<dbReference type="EMBL" id="CAJNJA010082363">
    <property type="protein sequence ID" value="CAE7932452.1"/>
    <property type="molecule type" value="Genomic_DNA"/>
</dbReference>
<keyword evidence="3" id="KW-1185">Reference proteome</keyword>
<organism evidence="2 3">
    <name type="scientific">Symbiodinium necroappetens</name>
    <dbReference type="NCBI Taxonomy" id="1628268"/>
    <lineage>
        <taxon>Eukaryota</taxon>
        <taxon>Sar</taxon>
        <taxon>Alveolata</taxon>
        <taxon>Dinophyceae</taxon>
        <taxon>Suessiales</taxon>
        <taxon>Symbiodiniaceae</taxon>
        <taxon>Symbiodinium</taxon>
    </lineage>
</organism>
<sequence length="334" mass="36712">MVRCCRLATVLTYCCPCLPELLSPRDVSIIGLAVLVMSAALLLGIASRQRGEEALLAWSQEPWQKARCSVHQVGIAYSGDCNLPRDEEEAYDYGAWPPVKKSSIEAPRHHYTKCPQAGWTCAAEGKAPEAENASTVSRDTLGPIMPRYNLVVCRNSFLPWAMVRIQTESLQSNVSQQVFCGYQAGLPQWSHTETLATAQKFLDSFPPREGSCTCWVLALHGSGCHAVSLQRPSLWGSRAARQGTAARLSRTRLLVAGFLVALLAGALCLAECCAVMTPDAPTTEDAVSVEEELPSETLSERVRRVQQQWSLFRASLVREYEPLGSAREVVYNRP</sequence>
<gene>
    <name evidence="2" type="ORF">SNEC2469_LOCUS32507</name>
</gene>
<comment type="caution">
    <text evidence="2">The sequence shown here is derived from an EMBL/GenBank/DDBJ whole genome shotgun (WGS) entry which is preliminary data.</text>
</comment>